<sequence>MAALYCAMIYRFDGFELDLARLELRAGGAVRPLEPQVFALLALLVANGERVVSRDEIIEKVWDGRVVSDSAIDSRVKTARQALGDDGRTQRFIKTLHRKGFRFVAQARVVRAEPLVTVAAADDEPAAATPGVRPSIAVLPFRLIGQNATYATLADALAHELIADLARLHWLFVTARESSFRLRGAEADPGEIGRLLGVRYYLSGSVEQTGSRLAVMVELTDTRDGGVVWAENFVVPLGDVHPLREDIRAKTLSALEIRIPAHEATRARLSVSENLDAWSAYHLGLQHMYRFNRSDNATALALFRQSIAKDPGFARAHAGLSFVHFQSAFLRHSEDIAGETALARQLAERGVELDPLDPFVNFAMGRSYWLESDLHGSLGWLERATALSPHYAHGLYARAWAESLSERALESREHVDLAMRLSPIDPMHYAMVGTRAFTHLVQGEDAEAADWADRAARAPGAHVLIALIAAVAHALAGNASQAQAWVRNVQSRNPALRSGDFFRAFPMQSASARARVSTALGDLGF</sequence>
<evidence type="ECO:0000313" key="4">
    <source>
        <dbReference type="EMBL" id="GGA73643.1"/>
    </source>
</evidence>
<dbReference type="InterPro" id="IPR011990">
    <property type="entry name" value="TPR-like_helical_dom_sf"/>
</dbReference>
<gene>
    <name evidence="4" type="ORF">GCM10011521_09700</name>
</gene>
<evidence type="ECO:0000256" key="1">
    <source>
        <dbReference type="ARBA" id="ARBA00023125"/>
    </source>
</evidence>
<dbReference type="Gene3D" id="3.40.50.10070">
    <property type="entry name" value="TolB, N-terminal domain"/>
    <property type="match status" value="1"/>
</dbReference>
<keyword evidence="1 2" id="KW-0238">DNA-binding</keyword>
<dbReference type="SUPFAM" id="SSF46894">
    <property type="entry name" value="C-terminal effector domain of the bipartite response regulators"/>
    <property type="match status" value="1"/>
</dbReference>
<dbReference type="PROSITE" id="PS51755">
    <property type="entry name" value="OMPR_PHOB"/>
    <property type="match status" value="1"/>
</dbReference>
<keyword evidence="5" id="KW-1185">Reference proteome</keyword>
<dbReference type="EMBL" id="BMKC01000001">
    <property type="protein sequence ID" value="GGA73643.1"/>
    <property type="molecule type" value="Genomic_DNA"/>
</dbReference>
<dbReference type="Pfam" id="PF00486">
    <property type="entry name" value="Trans_reg_C"/>
    <property type="match status" value="1"/>
</dbReference>
<reference evidence="5" key="1">
    <citation type="journal article" date="2019" name="Int. J. Syst. Evol. Microbiol.">
        <title>The Global Catalogue of Microorganisms (GCM) 10K type strain sequencing project: providing services to taxonomists for standard genome sequencing and annotation.</title>
        <authorList>
            <consortium name="The Broad Institute Genomics Platform"/>
            <consortium name="The Broad Institute Genome Sequencing Center for Infectious Disease"/>
            <person name="Wu L."/>
            <person name="Ma J."/>
        </authorList>
    </citation>
    <scope>NUCLEOTIDE SEQUENCE [LARGE SCALE GENOMIC DNA]</scope>
    <source>
        <strain evidence="5">CGMCC 1.15905</strain>
    </source>
</reference>
<feature type="domain" description="OmpR/PhoB-type" evidence="3">
    <location>
        <begin position="7"/>
        <end position="105"/>
    </location>
</feature>
<name>A0ABQ1HFH4_9GAMM</name>
<protein>
    <submittedName>
        <fullName evidence="4">Transcriptional regulator</fullName>
    </submittedName>
</protein>
<dbReference type="Gene3D" id="1.10.10.10">
    <property type="entry name" value="Winged helix-like DNA-binding domain superfamily/Winged helix DNA-binding domain"/>
    <property type="match status" value="1"/>
</dbReference>
<organism evidence="4 5">
    <name type="scientific">Arenimonas soli</name>
    <dbReference type="NCBI Taxonomy" id="2269504"/>
    <lineage>
        <taxon>Bacteria</taxon>
        <taxon>Pseudomonadati</taxon>
        <taxon>Pseudomonadota</taxon>
        <taxon>Gammaproteobacteria</taxon>
        <taxon>Lysobacterales</taxon>
        <taxon>Lysobacteraceae</taxon>
        <taxon>Arenimonas</taxon>
    </lineage>
</organism>
<dbReference type="InterPro" id="IPR001867">
    <property type="entry name" value="OmpR/PhoB-type_DNA-bd"/>
</dbReference>
<accession>A0ABQ1HFH4</accession>
<dbReference type="SUPFAM" id="SSF48452">
    <property type="entry name" value="TPR-like"/>
    <property type="match status" value="1"/>
</dbReference>
<evidence type="ECO:0000256" key="2">
    <source>
        <dbReference type="PROSITE-ProRule" id="PRU01091"/>
    </source>
</evidence>
<dbReference type="InterPro" id="IPR016032">
    <property type="entry name" value="Sig_transdc_resp-reg_C-effctor"/>
</dbReference>
<feature type="DNA-binding region" description="OmpR/PhoB-type" evidence="2">
    <location>
        <begin position="7"/>
        <end position="105"/>
    </location>
</feature>
<dbReference type="CDD" id="cd00383">
    <property type="entry name" value="trans_reg_C"/>
    <property type="match status" value="1"/>
</dbReference>
<dbReference type="Proteomes" id="UP000623419">
    <property type="component" value="Unassembled WGS sequence"/>
</dbReference>
<dbReference type="Gene3D" id="1.25.40.10">
    <property type="entry name" value="Tetratricopeptide repeat domain"/>
    <property type="match status" value="1"/>
</dbReference>
<dbReference type="InterPro" id="IPR036388">
    <property type="entry name" value="WH-like_DNA-bd_sf"/>
</dbReference>
<evidence type="ECO:0000313" key="5">
    <source>
        <dbReference type="Proteomes" id="UP000623419"/>
    </source>
</evidence>
<dbReference type="SMART" id="SM00862">
    <property type="entry name" value="Trans_reg_C"/>
    <property type="match status" value="1"/>
</dbReference>
<proteinExistence type="predicted"/>
<comment type="caution">
    <text evidence="4">The sequence shown here is derived from an EMBL/GenBank/DDBJ whole genome shotgun (WGS) entry which is preliminary data.</text>
</comment>
<evidence type="ECO:0000259" key="3">
    <source>
        <dbReference type="PROSITE" id="PS51755"/>
    </source>
</evidence>